<dbReference type="InterPro" id="IPR020845">
    <property type="entry name" value="AMP-binding_CS"/>
</dbReference>
<dbReference type="Proteomes" id="UP000539313">
    <property type="component" value="Unassembled WGS sequence"/>
</dbReference>
<dbReference type="PANTHER" id="PTHR22754">
    <property type="entry name" value="DISCO-INTERACTING PROTEIN 2 DIP2 -RELATED"/>
    <property type="match status" value="1"/>
</dbReference>
<accession>A0A7W3N3J6</accession>
<dbReference type="PANTHER" id="PTHR22754:SF32">
    <property type="entry name" value="DISCO-INTERACTING PROTEIN 2"/>
    <property type="match status" value="1"/>
</dbReference>
<dbReference type="GO" id="GO:0006633">
    <property type="term" value="P:fatty acid biosynthetic process"/>
    <property type="evidence" value="ECO:0007669"/>
    <property type="project" value="TreeGrafter"/>
</dbReference>
<protein>
    <submittedName>
        <fullName evidence="3">Acyl-CoA synthetase (AMP-forming)/AMP-acid ligase II</fullName>
    </submittedName>
</protein>
<comment type="caution">
    <text evidence="3">The sequence shown here is derived from an EMBL/GenBank/DDBJ whole genome shotgun (WGS) entry which is preliminary data.</text>
</comment>
<dbReference type="GO" id="GO:0016874">
    <property type="term" value="F:ligase activity"/>
    <property type="evidence" value="ECO:0007669"/>
    <property type="project" value="UniProtKB-KW"/>
</dbReference>
<evidence type="ECO:0000313" key="4">
    <source>
        <dbReference type="Proteomes" id="UP000539313"/>
    </source>
</evidence>
<proteinExistence type="inferred from homology"/>
<reference evidence="3 4" key="1">
    <citation type="submission" date="2020-08" db="EMBL/GenBank/DDBJ databases">
        <title>Sequencing the genomes of 1000 actinobacteria strains.</title>
        <authorList>
            <person name="Klenk H.-P."/>
        </authorList>
    </citation>
    <scope>NUCLEOTIDE SEQUENCE [LARGE SCALE GENOMIC DNA]</scope>
    <source>
        <strain evidence="3 4">DSM 45823</strain>
    </source>
</reference>
<dbReference type="EMBL" id="JACJII010000001">
    <property type="protein sequence ID" value="MBA9006787.1"/>
    <property type="molecule type" value="Genomic_DNA"/>
</dbReference>
<evidence type="ECO:0000256" key="1">
    <source>
        <dbReference type="ARBA" id="ARBA00006432"/>
    </source>
</evidence>
<dbReference type="GO" id="GO:0005886">
    <property type="term" value="C:plasma membrane"/>
    <property type="evidence" value="ECO:0007669"/>
    <property type="project" value="TreeGrafter"/>
</dbReference>
<dbReference type="InterPro" id="IPR045851">
    <property type="entry name" value="AMP-bd_C_sf"/>
</dbReference>
<sequence length="569" mass="60142">MSPFISWIDAPRADRGVHVADDAGGWRHAAWSELAAAARRVGARLAEAGVRPGDVVCVVMPSGHPCLAAVFGAWAAGATVSPLVPPSFQPEREYLAHIGAVLGQAEPALVVTAAEFEPIVAKAMAEAGRPGRPWVMPDDWRSPGGDGLPQVRPGGPIALLQFTSGSTGEPRGVRVSWRNLAANLALIKHITTWREGDAFASWLPLYHDMGLIGGLFFMAATQGDLWLMRPDQFIRDPGRWLGCFDAGRATITASPSFAYGYLTRRLRPEQLEGLDLSRWRIAVVGAEAVDAAALEGFARFAEGTGFSRAAFRPAYGLAENTLAVTAPPPGRVARVIRPDWESLRFGEPVRVLESAVLGEAPLPPGSGWLVGHGLPPHPPAGGEPLGVRVVGEDGEPLPDGCLGELVVTGTSVAEGYHGGREGSSTRFADGALHTGDGGFVHDGELYVLGRMGDSIKLRGRTVYVEDLDAKVAAGTGLGRGRVAVVGTTERGRAGVAVFAEADPGGWAEDAHRMLRELLGPEPVITVVAGPRGLIRRTSSGKIRRRLMWQGLRAGRLEGAAVVARTDRPG</sequence>
<dbReference type="PROSITE" id="PS00455">
    <property type="entry name" value="AMP_BINDING"/>
    <property type="match status" value="1"/>
</dbReference>
<keyword evidence="4" id="KW-1185">Reference proteome</keyword>
<dbReference type="SUPFAM" id="SSF56801">
    <property type="entry name" value="Acetyl-CoA synthetase-like"/>
    <property type="match status" value="1"/>
</dbReference>
<feature type="domain" description="AMP-dependent synthetase/ligase" evidence="2">
    <location>
        <begin position="20"/>
        <end position="365"/>
    </location>
</feature>
<dbReference type="AlphaFoldDB" id="A0A7W3N3J6"/>
<dbReference type="InterPro" id="IPR042099">
    <property type="entry name" value="ANL_N_sf"/>
</dbReference>
<keyword evidence="3" id="KW-0436">Ligase</keyword>
<comment type="similarity">
    <text evidence="1">Belongs to the ATP-dependent AMP-binding enzyme family.</text>
</comment>
<dbReference type="Gene3D" id="3.40.50.12780">
    <property type="entry name" value="N-terminal domain of ligase-like"/>
    <property type="match status" value="1"/>
</dbReference>
<evidence type="ECO:0000259" key="2">
    <source>
        <dbReference type="Pfam" id="PF00501"/>
    </source>
</evidence>
<dbReference type="Pfam" id="PF00501">
    <property type="entry name" value="AMP-binding"/>
    <property type="match status" value="1"/>
</dbReference>
<dbReference type="GO" id="GO:0070566">
    <property type="term" value="F:adenylyltransferase activity"/>
    <property type="evidence" value="ECO:0007669"/>
    <property type="project" value="TreeGrafter"/>
</dbReference>
<dbReference type="Gene3D" id="3.30.300.30">
    <property type="match status" value="1"/>
</dbReference>
<dbReference type="InterPro" id="IPR000873">
    <property type="entry name" value="AMP-dep_synth/lig_dom"/>
</dbReference>
<gene>
    <name evidence="3" type="ORF">HNR21_005669</name>
</gene>
<organism evidence="3 4">
    <name type="scientific">Thermomonospora cellulosilytica</name>
    <dbReference type="NCBI Taxonomy" id="1411118"/>
    <lineage>
        <taxon>Bacteria</taxon>
        <taxon>Bacillati</taxon>
        <taxon>Actinomycetota</taxon>
        <taxon>Actinomycetes</taxon>
        <taxon>Streptosporangiales</taxon>
        <taxon>Thermomonosporaceae</taxon>
        <taxon>Thermomonospora</taxon>
    </lineage>
</organism>
<evidence type="ECO:0000313" key="3">
    <source>
        <dbReference type="EMBL" id="MBA9006787.1"/>
    </source>
</evidence>
<dbReference type="RefSeq" id="WP_182707582.1">
    <property type="nucleotide sequence ID" value="NZ_JACJII010000001.1"/>
</dbReference>
<name>A0A7W3N3J6_9ACTN</name>